<feature type="transmembrane region" description="Helical" evidence="5">
    <location>
        <begin position="283"/>
        <end position="304"/>
    </location>
</feature>
<evidence type="ECO:0000256" key="4">
    <source>
        <dbReference type="SAM" id="MobiDB-lite"/>
    </source>
</evidence>
<dbReference type="InterPro" id="IPR011016">
    <property type="entry name" value="Znf_RING-CH"/>
</dbReference>
<feature type="domain" description="RING-CH-type" evidence="6">
    <location>
        <begin position="204"/>
        <end position="271"/>
    </location>
</feature>
<accession>S3CZP8</accession>
<feature type="region of interest" description="Disordered" evidence="4">
    <location>
        <begin position="1"/>
        <end position="101"/>
    </location>
</feature>
<dbReference type="AlphaFoldDB" id="S3CZP8"/>
<evidence type="ECO:0000256" key="1">
    <source>
        <dbReference type="ARBA" id="ARBA00022723"/>
    </source>
</evidence>
<evidence type="ECO:0000256" key="5">
    <source>
        <dbReference type="SAM" id="Phobius"/>
    </source>
</evidence>
<dbReference type="PROSITE" id="PS51292">
    <property type="entry name" value="ZF_RING_CH"/>
    <property type="match status" value="1"/>
</dbReference>
<dbReference type="VEuPathDB" id="FungiDB:F503_02593"/>
<dbReference type="eggNOG" id="ENOG502S6DH">
    <property type="taxonomic scope" value="Eukaryota"/>
</dbReference>
<keyword evidence="5" id="KW-1133">Transmembrane helix</keyword>
<keyword evidence="3" id="KW-0862">Zinc</keyword>
<evidence type="ECO:0000313" key="8">
    <source>
        <dbReference type="Proteomes" id="UP000016923"/>
    </source>
</evidence>
<name>S3CZP8_OPHP1</name>
<organism evidence="7 8">
    <name type="scientific">Ophiostoma piceae (strain UAMH 11346)</name>
    <name type="common">Sap stain fungus</name>
    <dbReference type="NCBI Taxonomy" id="1262450"/>
    <lineage>
        <taxon>Eukaryota</taxon>
        <taxon>Fungi</taxon>
        <taxon>Dikarya</taxon>
        <taxon>Ascomycota</taxon>
        <taxon>Pezizomycotina</taxon>
        <taxon>Sordariomycetes</taxon>
        <taxon>Sordariomycetidae</taxon>
        <taxon>Ophiostomatales</taxon>
        <taxon>Ophiostomataceae</taxon>
        <taxon>Ophiostoma</taxon>
    </lineage>
</organism>
<dbReference type="CDD" id="cd16495">
    <property type="entry name" value="RING_CH-C4HC3_MARCH"/>
    <property type="match status" value="1"/>
</dbReference>
<dbReference type="InterPro" id="IPR013083">
    <property type="entry name" value="Znf_RING/FYVE/PHD"/>
</dbReference>
<feature type="transmembrane region" description="Helical" evidence="5">
    <location>
        <begin position="414"/>
        <end position="435"/>
    </location>
</feature>
<feature type="transmembrane region" description="Helical" evidence="5">
    <location>
        <begin position="370"/>
        <end position="393"/>
    </location>
</feature>
<sequence>MDNTRSGPRADGEAVTEFTPTWTWHDQRGHGESAQASHASGEHGTPRTVHGDWTTTSGFQADSAQSEYSNATGPGSFQASDRSWATESTRARTPTDSNWDHHEQINEQFENDQRRPTRQEQEQARYRRLYKARTCRICLEVIEPTFEFDEADEHEHEQPGVAGVDVDGLGGVGAAAIGIRNRVVDTVTAILPPFLQPASISASFSSMTGRQPSVKYIPEDPADGRLISPCHCKGSQKYVHEGCVQRWRHAQPLAERNFWKCPTCGFEYRIQRLRWGRVVSNRFTRALLTVIAFVLTLFILGFIADPLMDLWSDPTGTIVGSIAGFDDLDDDSPILSGIGSILHSGNDKYAAFEDDIDLSSSWSGHFIKGFFSLGIVGVVKTFLMVSPFTWWNLRGAGFGRGRRRTAGGRDRFDSMGWVFILVGALTFLGAAWKGISYLSGRVLDRASDRIVDIGGGGPDVDADDDALGDDHLHNE</sequence>
<dbReference type="PANTHER" id="PTHR46347">
    <property type="entry name" value="RING/FYVE/PHD ZINC FINGER SUPERFAMILY PROTEIN"/>
    <property type="match status" value="1"/>
</dbReference>
<keyword evidence="1" id="KW-0479">Metal-binding</keyword>
<evidence type="ECO:0000259" key="6">
    <source>
        <dbReference type="PROSITE" id="PS51292"/>
    </source>
</evidence>
<dbReference type="Gene3D" id="3.30.40.10">
    <property type="entry name" value="Zinc/RING finger domain, C3HC4 (zinc finger)"/>
    <property type="match status" value="1"/>
</dbReference>
<evidence type="ECO:0000313" key="7">
    <source>
        <dbReference type="EMBL" id="EPE06465.1"/>
    </source>
</evidence>
<keyword evidence="2" id="KW-0863">Zinc-finger</keyword>
<dbReference type="PANTHER" id="PTHR46347:SF1">
    <property type="entry name" value="RING_FYVE_PHD ZINC FINGER SUPERFAMILY PROTEIN"/>
    <property type="match status" value="1"/>
</dbReference>
<reference evidence="7 8" key="1">
    <citation type="journal article" date="2013" name="BMC Genomics">
        <title>The genome and transcriptome of the pine saprophyte Ophiostoma piceae, and a comparison with the bark beetle-associated pine pathogen Grosmannia clavigera.</title>
        <authorList>
            <person name="Haridas S."/>
            <person name="Wang Y."/>
            <person name="Lim L."/>
            <person name="Massoumi Alamouti S."/>
            <person name="Jackman S."/>
            <person name="Docking R."/>
            <person name="Robertson G."/>
            <person name="Birol I."/>
            <person name="Bohlmann J."/>
            <person name="Breuil C."/>
        </authorList>
    </citation>
    <scope>NUCLEOTIDE SEQUENCE [LARGE SCALE GENOMIC DNA]</scope>
    <source>
        <strain evidence="7 8">UAMH 11346</strain>
    </source>
</reference>
<dbReference type="SUPFAM" id="SSF57850">
    <property type="entry name" value="RING/U-box"/>
    <property type="match status" value="1"/>
</dbReference>
<feature type="compositionally biased region" description="Polar residues" evidence="4">
    <location>
        <begin position="53"/>
        <end position="97"/>
    </location>
</feature>
<evidence type="ECO:0000256" key="3">
    <source>
        <dbReference type="ARBA" id="ARBA00022833"/>
    </source>
</evidence>
<evidence type="ECO:0000256" key="2">
    <source>
        <dbReference type="ARBA" id="ARBA00022771"/>
    </source>
</evidence>
<keyword evidence="5" id="KW-0812">Transmembrane</keyword>
<keyword evidence="5" id="KW-0472">Membrane</keyword>
<gene>
    <name evidence="7" type="ORF">F503_02593</name>
</gene>
<proteinExistence type="predicted"/>
<keyword evidence="8" id="KW-1185">Reference proteome</keyword>
<dbReference type="OrthoDB" id="264354at2759"/>
<dbReference type="GO" id="GO:0008270">
    <property type="term" value="F:zinc ion binding"/>
    <property type="evidence" value="ECO:0007669"/>
    <property type="project" value="UniProtKB-KW"/>
</dbReference>
<dbReference type="Pfam" id="PF12906">
    <property type="entry name" value="RINGv"/>
    <property type="match status" value="1"/>
</dbReference>
<dbReference type="HOGENOM" id="CLU_047453_0_0_1"/>
<dbReference type="Proteomes" id="UP000016923">
    <property type="component" value="Unassembled WGS sequence"/>
</dbReference>
<dbReference type="EMBL" id="KE148153">
    <property type="protein sequence ID" value="EPE06465.1"/>
    <property type="molecule type" value="Genomic_DNA"/>
</dbReference>
<dbReference type="SMART" id="SM00744">
    <property type="entry name" value="RINGv"/>
    <property type="match status" value="1"/>
</dbReference>
<protein>
    <submittedName>
        <fullName evidence="7">Ring finger domain-containing protein</fullName>
    </submittedName>
</protein>
<dbReference type="STRING" id="1262450.S3CZP8"/>